<dbReference type="PANTHER" id="PTHR43433">
    <property type="entry name" value="HYDROLASE, ALPHA/BETA FOLD FAMILY PROTEIN"/>
    <property type="match status" value="1"/>
</dbReference>
<proteinExistence type="predicted"/>
<evidence type="ECO:0000313" key="3">
    <source>
        <dbReference type="Proteomes" id="UP000246410"/>
    </source>
</evidence>
<feature type="domain" description="AB hydrolase-1" evidence="1">
    <location>
        <begin position="26"/>
        <end position="255"/>
    </location>
</feature>
<organism evidence="2 3">
    <name type="scientific">Nocardia neocaledoniensis</name>
    <dbReference type="NCBI Taxonomy" id="236511"/>
    <lineage>
        <taxon>Bacteria</taxon>
        <taxon>Bacillati</taxon>
        <taxon>Actinomycetota</taxon>
        <taxon>Actinomycetes</taxon>
        <taxon>Mycobacteriales</taxon>
        <taxon>Nocardiaceae</taxon>
        <taxon>Nocardia</taxon>
    </lineage>
</organism>
<gene>
    <name evidence="2" type="ORF">DFR69_1049</name>
</gene>
<dbReference type="Gene3D" id="3.40.50.1820">
    <property type="entry name" value="alpha/beta hydrolase"/>
    <property type="match status" value="1"/>
</dbReference>
<dbReference type="AlphaFoldDB" id="A0A317NQG1"/>
<dbReference type="InterPro" id="IPR029058">
    <property type="entry name" value="AB_hydrolase_fold"/>
</dbReference>
<dbReference type="PANTHER" id="PTHR43433:SF5">
    <property type="entry name" value="AB HYDROLASE-1 DOMAIN-CONTAINING PROTEIN"/>
    <property type="match status" value="1"/>
</dbReference>
<dbReference type="InterPro" id="IPR000073">
    <property type="entry name" value="AB_hydrolase_1"/>
</dbReference>
<dbReference type="Proteomes" id="UP000246410">
    <property type="component" value="Unassembled WGS sequence"/>
</dbReference>
<reference evidence="2 3" key="1">
    <citation type="submission" date="2018-05" db="EMBL/GenBank/DDBJ databases">
        <title>Genomic Encyclopedia of Type Strains, Phase IV (KMG-IV): sequencing the most valuable type-strain genomes for metagenomic binning, comparative biology and taxonomic classification.</title>
        <authorList>
            <person name="Goeker M."/>
        </authorList>
    </citation>
    <scope>NUCLEOTIDE SEQUENCE [LARGE SCALE GENOMIC DNA]</scope>
    <source>
        <strain evidence="2 3">DSM 44717</strain>
    </source>
</reference>
<keyword evidence="3" id="KW-1185">Reference proteome</keyword>
<dbReference type="InterPro" id="IPR050471">
    <property type="entry name" value="AB_hydrolase"/>
</dbReference>
<comment type="caution">
    <text evidence="2">The sequence shown here is derived from an EMBL/GenBank/DDBJ whole genome shotgun (WGS) entry which is preliminary data.</text>
</comment>
<dbReference type="GO" id="GO:0003824">
    <property type="term" value="F:catalytic activity"/>
    <property type="evidence" value="ECO:0007669"/>
    <property type="project" value="UniProtKB-ARBA"/>
</dbReference>
<name>A0A317NQG1_9NOCA</name>
<dbReference type="RefSeq" id="WP_110037605.1">
    <property type="nucleotide sequence ID" value="NZ_QGTL01000004.1"/>
</dbReference>
<sequence length="272" mass="28861">MQTVTSADGTTIAYDRVGDGTAGTVILIGGAFSHREFPTMVELAQTLASDFDLTVLNYDRRGRGDSADSPGVYNVANEIADIAALVEVAGGEAALFGWSSGAVLALLAAANVPGVTEVVAFEPPFVVDPKHHVPPQDLETKLHPMIAAGKRNKTVRYYMSKAMGMPWLMVTTMRVTPFWKSLAATSNSTAHDWAVMKPYMRGRKLDPADWSGVTVPVLVLAGDRTALLLATAAKAAAEALPNAEFVELPGMSHNPKISVLAPAAGRFLTRAK</sequence>
<evidence type="ECO:0000313" key="2">
    <source>
        <dbReference type="EMBL" id="PWV75908.1"/>
    </source>
</evidence>
<evidence type="ECO:0000259" key="1">
    <source>
        <dbReference type="Pfam" id="PF12697"/>
    </source>
</evidence>
<dbReference type="EMBL" id="QGTL01000004">
    <property type="protein sequence ID" value="PWV75908.1"/>
    <property type="molecule type" value="Genomic_DNA"/>
</dbReference>
<accession>A0A317NQG1</accession>
<dbReference type="SUPFAM" id="SSF53474">
    <property type="entry name" value="alpha/beta-Hydrolases"/>
    <property type="match status" value="1"/>
</dbReference>
<protein>
    <submittedName>
        <fullName evidence="2">Pimeloyl-ACP methyl ester carboxylesterase</fullName>
    </submittedName>
</protein>
<dbReference type="Pfam" id="PF12697">
    <property type="entry name" value="Abhydrolase_6"/>
    <property type="match status" value="1"/>
</dbReference>